<comment type="caution">
    <text evidence="1">The sequence shown here is derived from an EMBL/GenBank/DDBJ whole genome shotgun (WGS) entry which is preliminary data.</text>
</comment>
<proteinExistence type="predicted"/>
<dbReference type="Gene3D" id="3.40.50.1820">
    <property type="entry name" value="alpha/beta hydrolase"/>
    <property type="match status" value="1"/>
</dbReference>
<dbReference type="RefSeq" id="WP_147044449.1">
    <property type="nucleotide sequence ID" value="NZ_BAABIR010000001.1"/>
</dbReference>
<protein>
    <submittedName>
        <fullName evidence="1">DUF3089 domain-containing protein</fullName>
    </submittedName>
</protein>
<dbReference type="OrthoDB" id="9794645at2"/>
<keyword evidence="2" id="KW-1185">Reference proteome</keyword>
<dbReference type="InterPro" id="IPR029058">
    <property type="entry name" value="AB_hydrolase_fold"/>
</dbReference>
<accession>A0A5C6TZP0</accession>
<name>A0A5C6TZP0_9SPHN</name>
<dbReference type="AlphaFoldDB" id="A0A5C6TZP0"/>
<gene>
    <name evidence="1" type="ORF">FRZ32_11455</name>
</gene>
<dbReference type="EMBL" id="VOQQ01000001">
    <property type="protein sequence ID" value="TXC65036.1"/>
    <property type="molecule type" value="Genomic_DNA"/>
</dbReference>
<dbReference type="Proteomes" id="UP000321249">
    <property type="component" value="Unassembled WGS sequence"/>
</dbReference>
<dbReference type="InterPro" id="IPR021440">
    <property type="entry name" value="DUF3089"/>
</dbReference>
<dbReference type="Pfam" id="PF11288">
    <property type="entry name" value="DUF3089"/>
    <property type="match status" value="1"/>
</dbReference>
<sequence>MAGALAYRLFEKDLMRLALVPRGDFHEVAMPAGANYRDESLWIARPDIPNNPSLWTPHGFSATGTPRVSVFFIHPTSFMERSAWNAPIDDRESQDRARLFVRGDASAFNGIGAVWAPKYRQATFGAFLTDQANARRALDFAYRDVRAAYEEFIREAPADRPIILAAHSQGSYHLMRLLADRIRGAPEANRIVAAYVIGWPISETADLPALGLPACQRPDQARCILSWQSFAEPADPSQITDRYDASRGPAGPRAGSPMLCVNPLTGRRGGAASMNADAGTLVPSEDFSDGTIRPHAVSARCDLRGFLLVGTVASLPPMGNYVLPGNNYHVYDYALFWANIRADAARRLAAWRGR</sequence>
<organism evidence="1 2">
    <name type="scientific">Allosphingosinicella ginsenosidimutans</name>
    <dbReference type="NCBI Taxonomy" id="1176539"/>
    <lineage>
        <taxon>Bacteria</taxon>
        <taxon>Pseudomonadati</taxon>
        <taxon>Pseudomonadota</taxon>
        <taxon>Alphaproteobacteria</taxon>
        <taxon>Sphingomonadales</taxon>
        <taxon>Sphingomonadaceae</taxon>
        <taxon>Allosphingosinicella</taxon>
    </lineage>
</organism>
<evidence type="ECO:0000313" key="1">
    <source>
        <dbReference type="EMBL" id="TXC65036.1"/>
    </source>
</evidence>
<reference evidence="1 2" key="1">
    <citation type="journal article" date="2015" name="J. Microbiol.">
        <title>Sphingosinicella ginsenosidimutans sp. nov., with ginsenoside converting activity.</title>
        <authorList>
            <person name="Kim J.K."/>
            <person name="Kang M.S."/>
            <person name="Park S.C."/>
            <person name="Kim K.M."/>
            <person name="Choi K."/>
            <person name="Yoon M.H."/>
            <person name="Im W.T."/>
        </authorList>
    </citation>
    <scope>NUCLEOTIDE SEQUENCE [LARGE SCALE GENOMIC DNA]</scope>
    <source>
        <strain evidence="1 2">BS-11</strain>
    </source>
</reference>
<evidence type="ECO:0000313" key="2">
    <source>
        <dbReference type="Proteomes" id="UP000321249"/>
    </source>
</evidence>
<dbReference type="SUPFAM" id="SSF53474">
    <property type="entry name" value="alpha/beta-Hydrolases"/>
    <property type="match status" value="1"/>
</dbReference>